<reference evidence="5 6" key="1">
    <citation type="submission" date="2019-01" db="EMBL/GenBank/DDBJ databases">
        <title>A draft genome assembly of the solar-powered sea slug Elysia chlorotica.</title>
        <authorList>
            <person name="Cai H."/>
            <person name="Li Q."/>
            <person name="Fang X."/>
            <person name="Li J."/>
            <person name="Curtis N.E."/>
            <person name="Altenburger A."/>
            <person name="Shibata T."/>
            <person name="Feng M."/>
            <person name="Maeda T."/>
            <person name="Schwartz J.A."/>
            <person name="Shigenobu S."/>
            <person name="Lundholm N."/>
            <person name="Nishiyama T."/>
            <person name="Yang H."/>
            <person name="Hasebe M."/>
            <person name="Li S."/>
            <person name="Pierce S.K."/>
            <person name="Wang J."/>
        </authorList>
    </citation>
    <scope>NUCLEOTIDE SEQUENCE [LARGE SCALE GENOMIC DNA]</scope>
    <source>
        <strain evidence="5">EC2010</strain>
        <tissue evidence="5">Whole organism of an adult</tissue>
    </source>
</reference>
<accession>A0A433SQU9</accession>
<proteinExistence type="predicted"/>
<keyword evidence="6" id="KW-1185">Reference proteome</keyword>
<dbReference type="GO" id="GO:2000058">
    <property type="term" value="P:regulation of ubiquitin-dependent protein catabolic process"/>
    <property type="evidence" value="ECO:0007669"/>
    <property type="project" value="TreeGrafter"/>
</dbReference>
<dbReference type="SUPFAM" id="SSF46934">
    <property type="entry name" value="UBA-like"/>
    <property type="match status" value="3"/>
</dbReference>
<feature type="non-terminal residue" evidence="5">
    <location>
        <position position="512"/>
    </location>
</feature>
<dbReference type="OrthoDB" id="434245at2759"/>
<dbReference type="CDD" id="cd14291">
    <property type="entry name" value="UBA1_NUB1_like"/>
    <property type="match status" value="1"/>
</dbReference>
<organism evidence="5 6">
    <name type="scientific">Elysia chlorotica</name>
    <name type="common">Eastern emerald elysia</name>
    <name type="synonym">Sea slug</name>
    <dbReference type="NCBI Taxonomy" id="188477"/>
    <lineage>
        <taxon>Eukaryota</taxon>
        <taxon>Metazoa</taxon>
        <taxon>Spiralia</taxon>
        <taxon>Lophotrochozoa</taxon>
        <taxon>Mollusca</taxon>
        <taxon>Gastropoda</taxon>
        <taxon>Heterobranchia</taxon>
        <taxon>Euthyneura</taxon>
        <taxon>Panpulmonata</taxon>
        <taxon>Sacoglossa</taxon>
        <taxon>Placobranchoidea</taxon>
        <taxon>Plakobranchidae</taxon>
        <taxon>Elysia</taxon>
    </lineage>
</organism>
<feature type="compositionally biased region" description="Low complexity" evidence="2">
    <location>
        <begin position="481"/>
        <end position="504"/>
    </location>
</feature>
<comment type="caution">
    <text evidence="5">The sequence shown here is derived from an EMBL/GenBank/DDBJ whole genome shotgun (WGS) entry which is preliminary data.</text>
</comment>
<feature type="domain" description="UBA" evidence="3">
    <location>
        <begin position="303"/>
        <end position="343"/>
    </location>
</feature>
<evidence type="ECO:0000256" key="2">
    <source>
        <dbReference type="SAM" id="MobiDB-lite"/>
    </source>
</evidence>
<dbReference type="PROSITE" id="PS50030">
    <property type="entry name" value="UBA"/>
    <property type="match status" value="2"/>
</dbReference>
<evidence type="ECO:0008006" key="7">
    <source>
        <dbReference type="Google" id="ProtNLM"/>
    </source>
</evidence>
<dbReference type="Pfam" id="PF00627">
    <property type="entry name" value="UBA"/>
    <property type="match status" value="2"/>
</dbReference>
<evidence type="ECO:0000259" key="4">
    <source>
        <dbReference type="PROSITE" id="PS50053"/>
    </source>
</evidence>
<keyword evidence="1" id="KW-0175">Coiled coil</keyword>
<dbReference type="PROSITE" id="PS50053">
    <property type="entry name" value="UBIQUITIN_2"/>
    <property type="match status" value="1"/>
</dbReference>
<feature type="region of interest" description="Disordered" evidence="2">
    <location>
        <begin position="474"/>
        <end position="512"/>
    </location>
</feature>
<evidence type="ECO:0000313" key="6">
    <source>
        <dbReference type="Proteomes" id="UP000271974"/>
    </source>
</evidence>
<dbReference type="Gene3D" id="1.10.8.10">
    <property type="entry name" value="DNA helicase RuvA subunit, C-terminal domain"/>
    <property type="match status" value="3"/>
</dbReference>
<dbReference type="CDD" id="cd17062">
    <property type="entry name" value="Ubl_NUB1"/>
    <property type="match status" value="1"/>
</dbReference>
<name>A0A433SQU9_ELYCH</name>
<feature type="coiled-coil region" evidence="1">
    <location>
        <begin position="103"/>
        <end position="133"/>
    </location>
</feature>
<evidence type="ECO:0000259" key="3">
    <source>
        <dbReference type="PROSITE" id="PS50030"/>
    </source>
</evidence>
<dbReference type="InterPro" id="IPR000626">
    <property type="entry name" value="Ubiquitin-like_dom"/>
</dbReference>
<dbReference type="InterPro" id="IPR039749">
    <property type="entry name" value="NUB1"/>
</dbReference>
<dbReference type="Pfam" id="PF18037">
    <property type="entry name" value="Ubiquitin_5"/>
    <property type="match status" value="1"/>
</dbReference>
<sequence length="512" mass="56159">MEELRLHALAKLDEREKFQSLGLATLRVRVAGPVPADKASKKPMQLECKLSISGSELRDMISSHYNIPASLLKLICRGRIITERQSLDGQGIKNGSDIMAILMTSSEAQIVGKEAEIAEVEKARQTAELLSARGDDDDDFDVQIADQNGKPLALPAEEKKALTLAMALHEKGRAALRTHKFSLALPLFLEADSEFNKCSSQILNSVDNYAILCLDIVWCYLQLKNLDQLPNADFRLQASEAGFKRSYGEKMERLAALKGGTGTEQALLMRLYLLQGIVAFHKGDIREAGSLFNRAEFVLTLLHVDENSLNEIMLMGFSEREARLALRTKNGNVQGAVDFIMEKRKEKEEINKKSKQAWQQRVRGKKLGKTVGGAPVNVDHFDSLVGMDFPAGAAAEALRQADNSINLAIEILNTRPELLSLPDPESKKIDITDDMIQQVVSLGFDVEFARRALEISRGSIQRAVDQLLRTGGVLPPPQLGASTSASVSSASDSVSRTSASSSESGTDNPWFP</sequence>
<dbReference type="SMART" id="SM00165">
    <property type="entry name" value="UBA"/>
    <property type="match status" value="3"/>
</dbReference>
<dbReference type="EMBL" id="RQTK01001185">
    <property type="protein sequence ID" value="RUS71629.1"/>
    <property type="molecule type" value="Genomic_DNA"/>
</dbReference>
<dbReference type="InterPro" id="IPR029071">
    <property type="entry name" value="Ubiquitin-like_domsf"/>
</dbReference>
<dbReference type="PANTHER" id="PTHR12948">
    <property type="entry name" value="NEDD8 ULTIMATE BUSTER-1 BS4 PROTEIN"/>
    <property type="match status" value="1"/>
</dbReference>
<evidence type="ECO:0000256" key="1">
    <source>
        <dbReference type="SAM" id="Coils"/>
    </source>
</evidence>
<dbReference type="Gene3D" id="3.10.20.90">
    <property type="entry name" value="Phosphatidylinositol 3-kinase Catalytic Subunit, Chain A, domain 1"/>
    <property type="match status" value="1"/>
</dbReference>
<gene>
    <name evidence="5" type="ORF">EGW08_020608</name>
</gene>
<dbReference type="InterPro" id="IPR015940">
    <property type="entry name" value="UBA"/>
</dbReference>
<feature type="domain" description="Ubiquitin-like" evidence="4">
    <location>
        <begin position="24"/>
        <end position="107"/>
    </location>
</feature>
<feature type="domain" description="UBA" evidence="3">
    <location>
        <begin position="430"/>
        <end position="470"/>
    </location>
</feature>
<dbReference type="InterPro" id="IPR009060">
    <property type="entry name" value="UBA-like_sf"/>
</dbReference>
<dbReference type="PANTHER" id="PTHR12948:SF3">
    <property type="entry name" value="NEDD8 ULTIMATE BUSTER 1"/>
    <property type="match status" value="1"/>
</dbReference>
<dbReference type="Proteomes" id="UP000271974">
    <property type="component" value="Unassembled WGS sequence"/>
</dbReference>
<protein>
    <recommendedName>
        <fullName evidence="7">NEDD8 ultimate buster 1</fullName>
    </recommendedName>
</protein>
<dbReference type="STRING" id="188477.A0A433SQU9"/>
<dbReference type="SUPFAM" id="SSF54236">
    <property type="entry name" value="Ubiquitin-like"/>
    <property type="match status" value="1"/>
</dbReference>
<dbReference type="AlphaFoldDB" id="A0A433SQU9"/>
<evidence type="ECO:0000313" key="5">
    <source>
        <dbReference type="EMBL" id="RUS71629.1"/>
    </source>
</evidence>
<dbReference type="InterPro" id="IPR041207">
    <property type="entry name" value="NUB1_ubiquitin-like_dom"/>
</dbReference>